<dbReference type="PANTHER" id="PTHR12363:SF33">
    <property type="entry name" value="IMPORTIN-13"/>
    <property type="match status" value="1"/>
</dbReference>
<dbReference type="InterPro" id="IPR051345">
    <property type="entry name" value="Importin_beta-like_NTR"/>
</dbReference>
<dbReference type="GO" id="GO:0031267">
    <property type="term" value="F:small GTPase binding"/>
    <property type="evidence" value="ECO:0007669"/>
    <property type="project" value="InterPro"/>
</dbReference>
<dbReference type="InterPro" id="IPR058537">
    <property type="entry name" value="TPR_TNPO3_IPO13_4th"/>
</dbReference>
<dbReference type="Gene3D" id="1.25.10.10">
    <property type="entry name" value="Leucine-rich Repeat Variant"/>
    <property type="match status" value="2"/>
</dbReference>
<dbReference type="InterPro" id="IPR001494">
    <property type="entry name" value="Importin-beta_N"/>
</dbReference>
<comment type="subcellular location">
    <subcellularLocation>
        <location evidence="1">Nucleus</location>
    </subcellularLocation>
</comment>
<dbReference type="PANTHER" id="PTHR12363">
    <property type="entry name" value="TRANSPORTIN 3 AND IMPORTIN 13"/>
    <property type="match status" value="1"/>
</dbReference>
<organism evidence="8">
    <name type="scientific">Oryza sativa subsp. japonica</name>
    <name type="common">Rice</name>
    <dbReference type="NCBI Taxonomy" id="39947"/>
    <lineage>
        <taxon>Eukaryota</taxon>
        <taxon>Viridiplantae</taxon>
        <taxon>Streptophyta</taxon>
        <taxon>Embryophyta</taxon>
        <taxon>Tracheophyta</taxon>
        <taxon>Spermatophyta</taxon>
        <taxon>Magnoliopsida</taxon>
        <taxon>Liliopsida</taxon>
        <taxon>Poales</taxon>
        <taxon>Poaceae</taxon>
        <taxon>BOP clade</taxon>
        <taxon>Oryzoideae</taxon>
        <taxon>Oryzeae</taxon>
        <taxon>Oryzinae</taxon>
        <taxon>Oryza</taxon>
        <taxon>Oryza sativa</taxon>
    </lineage>
</organism>
<dbReference type="AlphaFoldDB" id="Q7XDD1"/>
<evidence type="ECO:0000256" key="3">
    <source>
        <dbReference type="ARBA" id="ARBA00022448"/>
    </source>
</evidence>
<evidence type="ECO:0000259" key="6">
    <source>
        <dbReference type="Pfam" id="PF03810"/>
    </source>
</evidence>
<evidence type="ECO:0000259" key="7">
    <source>
        <dbReference type="Pfam" id="PF08389"/>
    </source>
</evidence>
<keyword evidence="3" id="KW-0813">Transport</keyword>
<dbReference type="SUPFAM" id="SSF48371">
    <property type="entry name" value="ARM repeat"/>
    <property type="match status" value="1"/>
</dbReference>
<dbReference type="InterPro" id="IPR057941">
    <property type="entry name" value="TPR_TNPO3_IPO13_2nd"/>
</dbReference>
<reference evidence="8" key="2">
    <citation type="submission" date="2003-05" db="EMBL/GenBank/DDBJ databases">
        <authorList>
            <person name="Buell C.R."/>
            <person name="Wing R.A."/>
            <person name="McCombie W.R."/>
            <person name="Messing J."/>
            <person name="Yuan Q."/>
            <person name="Ouyang S."/>
        </authorList>
    </citation>
    <scope>NUCLEOTIDE SEQUENCE</scope>
</reference>
<proteinExistence type="inferred from homology"/>
<dbReference type="GO" id="GO:0005634">
    <property type="term" value="C:nucleus"/>
    <property type="evidence" value="ECO:0007669"/>
    <property type="project" value="UniProtKB-SubCell"/>
</dbReference>
<evidence type="ECO:0000256" key="4">
    <source>
        <dbReference type="ARBA" id="ARBA00022927"/>
    </source>
</evidence>
<evidence type="ECO:0000313" key="8">
    <source>
        <dbReference type="EMBL" id="AAP54280.2"/>
    </source>
</evidence>
<protein>
    <submittedName>
        <fullName evidence="8">Importin-beta N-terminal domain containing protein</fullName>
    </submittedName>
</protein>
<keyword evidence="4" id="KW-0653">Protein transport</keyword>
<dbReference type="InterPro" id="IPR057942">
    <property type="entry name" value="TPR_TNPO3_IPO13_3rd"/>
</dbReference>
<name>Q7XDD1_ORYSJ</name>
<dbReference type="Pfam" id="PF03810">
    <property type="entry name" value="IBN_N"/>
    <property type="match status" value="1"/>
</dbReference>
<reference evidence="8" key="3">
    <citation type="submission" date="2006-07" db="EMBL/GenBank/DDBJ databases">
        <authorList>
            <person name="Buell R."/>
        </authorList>
    </citation>
    <scope>NUCLEOTIDE SEQUENCE</scope>
</reference>
<dbReference type="InterPro" id="IPR016024">
    <property type="entry name" value="ARM-type_fold"/>
</dbReference>
<feature type="domain" description="Importin N-terminal" evidence="6">
    <location>
        <begin position="28"/>
        <end position="80"/>
    </location>
</feature>
<reference evidence="8" key="1">
    <citation type="journal article" date="2003" name="Science">
        <title>In-depth view of structure, activity, and evolution of rice chromosome 10.</title>
        <authorList>
            <consortium name="Rice Chromosome 10 Sequencing Consortium"/>
        </authorList>
    </citation>
    <scope>NUCLEOTIDE SEQUENCE [LARGE SCALE GENOMIC DNA]</scope>
</reference>
<feature type="domain" description="Exportin-1/Importin-beta-like" evidence="7">
    <location>
        <begin position="101"/>
        <end position="209"/>
    </location>
</feature>
<accession>Q7XDD1</accession>
<dbReference type="Pfam" id="PF24139">
    <property type="entry name" value="TPR_TNPO3_IPO13_4th"/>
    <property type="match status" value="1"/>
</dbReference>
<evidence type="ECO:0000256" key="1">
    <source>
        <dbReference type="ARBA" id="ARBA00004123"/>
    </source>
</evidence>
<evidence type="ECO:0000256" key="5">
    <source>
        <dbReference type="ARBA" id="ARBA00023242"/>
    </source>
</evidence>
<dbReference type="Pfam" id="PF24140">
    <property type="entry name" value="TPR_TNPO3_IPO13_3rd"/>
    <property type="match status" value="1"/>
</dbReference>
<dbReference type="EMBL" id="DP000086">
    <property type="protein sequence ID" value="AAP54280.2"/>
    <property type="molecule type" value="Genomic_DNA"/>
</dbReference>
<dbReference type="InterPro" id="IPR011989">
    <property type="entry name" value="ARM-like"/>
</dbReference>
<keyword evidence="5" id="KW-0539">Nucleus</keyword>
<dbReference type="Pfam" id="PF24138">
    <property type="entry name" value="TPR_TNPO3_IPO13_2nd"/>
    <property type="match status" value="1"/>
</dbReference>
<dbReference type="GO" id="GO:0006606">
    <property type="term" value="P:protein import into nucleus"/>
    <property type="evidence" value="ECO:0007669"/>
    <property type="project" value="UniProtKB-ARBA"/>
</dbReference>
<sequence>MEAQATAAVKEALAALYHHPDDATRTAADRWLQQFQHTLDAWQVADSLLHDESSNMETQIFCSQTLRSKVQRDFEELPSEAFRPLQDSLYALLKKFSKGPQKVRTQICIAMAALAVHVPVEDWGGGGIVNWLSDEMNSQQDFIPSFLELLTVLPQECSSHKIAARPERRRQFENDLRSSAEVALSLLTACLGIDQLKEQVLEGFASWLRFCHGFYKNKVQFPVTSELIHFTVSRESNGITEQLPLIQVLIPYVMGLKEQLKDSSKDEEDVKAIARLLADMGDSYVELIAAGSDDAMQIVNALLEVTSHSEFDISSMTFNFWHHLMRNLTDRGSYASYGSEVSINTERNRRLQLFRQPFEILVSLVSFRVEYPELYHTFSEEDQRDFRHSRYAVSDVLLDATDVLGGDPTLKILFTKLIQACGNGQNQKWQPVEAALFCIQAIAKSVSVEENEILPQVMSLLPSFPHQEQLLQTAHCFEFYTVTGIQVSLLVMSYDDDWSSNVLETAVCSLVGAFSKWIEAAPSELLILPPLVDILNKGMSTSEETAAAASVAFKYICEDCRRKFSGSLDGLFQIYQIALSGVGGYKVSSEDSLHLVEALSNVKLPQVVADAVNRYWPTLKSIFDQRAWDTRTMESLCRSCKFAVRTCGRFMGFTIGAMLEEIQTLYQQHNQACFLYLSSEVIKIFGSDPACANYLASLIQALFGHTIQLLRTIQDFTARPDIADDCFLLASRCIRYCPDLFVPTEMFPRLVDCAMVGITIQHREACKSILSFLSDVFDLAKSPEGEKYRELINTVILQRGAVLTRIMVASLTGALPSSRLEEVSYVLVSLSRSFGGNMLSWARECITLIPPQALTDSERSRFLNIISDASSGSSLGSITDRFAEISEVCRRNKTVQDIVQGLGKIRTQLSALLGVFHDSHGWIDYFIGF</sequence>
<evidence type="ECO:0000256" key="2">
    <source>
        <dbReference type="ARBA" id="ARBA00007991"/>
    </source>
</evidence>
<gene>
    <name evidence="8" type="ordered locus">LOC_Os10g33770</name>
</gene>
<dbReference type="Pfam" id="PF08389">
    <property type="entry name" value="Xpo1"/>
    <property type="match status" value="1"/>
</dbReference>
<comment type="similarity">
    <text evidence="2">Belongs to the importin beta family.</text>
</comment>
<dbReference type="InterPro" id="IPR013598">
    <property type="entry name" value="Exportin-1/Importin-b-like"/>
</dbReference>